<dbReference type="AlphaFoldDB" id="A0A433RS78"/>
<dbReference type="Proteomes" id="UP000288623">
    <property type="component" value="Unassembled WGS sequence"/>
</dbReference>
<keyword evidence="4" id="KW-1185">Reference proteome</keyword>
<dbReference type="PANTHER" id="PTHR21180">
    <property type="entry name" value="ENDONUCLEASE/EXONUCLEASE/PHOSPHATASE FAMILY DOMAIN-CONTAINING PROTEIN 1"/>
    <property type="match status" value="1"/>
</dbReference>
<dbReference type="GO" id="GO:0015628">
    <property type="term" value="P:protein secretion by the type II secretion system"/>
    <property type="evidence" value="ECO:0007669"/>
    <property type="project" value="TreeGrafter"/>
</dbReference>
<evidence type="ECO:0000259" key="2">
    <source>
        <dbReference type="Pfam" id="PF10531"/>
    </source>
</evidence>
<reference evidence="3 4" key="1">
    <citation type="submission" date="2014-11" db="EMBL/GenBank/DDBJ databases">
        <title>Genome sequence and analysis of novel Kurthia sp.</title>
        <authorList>
            <person name="Lawson J.N."/>
            <person name="Gonzalez J.E."/>
            <person name="Rinauldi L."/>
            <person name="Xuan Z."/>
            <person name="Firman A."/>
            <person name="Shaddox L."/>
            <person name="Trudeau A."/>
            <person name="Shah S."/>
            <person name="Reiman D."/>
        </authorList>
    </citation>
    <scope>NUCLEOTIDE SEQUENCE [LARGE SCALE GENOMIC DNA]</scope>
    <source>
        <strain evidence="3 4">3B1D</strain>
    </source>
</reference>
<dbReference type="InterPro" id="IPR010994">
    <property type="entry name" value="RuvA_2-like"/>
</dbReference>
<keyword evidence="1" id="KW-1133">Transmembrane helix</keyword>
<dbReference type="InterPro" id="IPR019554">
    <property type="entry name" value="Soluble_ligand-bd"/>
</dbReference>
<proteinExistence type="predicted"/>
<dbReference type="GO" id="GO:0015627">
    <property type="term" value="C:type II protein secretion system complex"/>
    <property type="evidence" value="ECO:0007669"/>
    <property type="project" value="TreeGrafter"/>
</dbReference>
<comment type="caution">
    <text evidence="3">The sequence shown here is derived from an EMBL/GenBank/DDBJ whole genome shotgun (WGS) entry which is preliminary data.</text>
</comment>
<organism evidence="3 4">
    <name type="scientific">Candidatus Kurthia intestinigallinarum</name>
    <dbReference type="NCBI Taxonomy" id="1562256"/>
    <lineage>
        <taxon>Bacteria</taxon>
        <taxon>Bacillati</taxon>
        <taxon>Bacillota</taxon>
        <taxon>Bacilli</taxon>
        <taxon>Bacillales</taxon>
        <taxon>Caryophanaceae</taxon>
        <taxon>Kurthia</taxon>
    </lineage>
</organism>
<dbReference type="EMBL" id="JTFC01000032">
    <property type="protein sequence ID" value="RUS54448.1"/>
    <property type="molecule type" value="Genomic_DNA"/>
</dbReference>
<dbReference type="NCBIfam" id="TIGR00426">
    <property type="entry name" value="competence protein ComEA helix-hairpin-helix repeat region"/>
    <property type="match status" value="1"/>
</dbReference>
<feature type="transmembrane region" description="Helical" evidence="1">
    <location>
        <begin position="9"/>
        <end position="26"/>
    </location>
</feature>
<dbReference type="PANTHER" id="PTHR21180:SF32">
    <property type="entry name" value="ENDONUCLEASE_EXONUCLEASE_PHOSPHATASE FAMILY DOMAIN-CONTAINING PROTEIN 1"/>
    <property type="match status" value="1"/>
</dbReference>
<name>A0A433RS78_9BACL</name>
<keyword evidence="1" id="KW-0812">Transmembrane</keyword>
<evidence type="ECO:0000256" key="1">
    <source>
        <dbReference type="SAM" id="Phobius"/>
    </source>
</evidence>
<keyword evidence="1" id="KW-0472">Membrane</keyword>
<accession>A0A433RS78</accession>
<dbReference type="Pfam" id="PF10531">
    <property type="entry name" value="SLBB"/>
    <property type="match status" value="1"/>
</dbReference>
<evidence type="ECO:0000313" key="4">
    <source>
        <dbReference type="Proteomes" id="UP000288623"/>
    </source>
</evidence>
<sequence length="212" mass="23117">MPFFIQNKKYFLIGSVVLVAILFYFFKQSSTEHTTPLEPIEQLSTTSNEQVLSKTSESTTQTSIQTTIAVDVKGAVKNPGVYTVNAEDRVYDAIIAAGGYKNNADSKTINHAAHVQDEMVIYVPKRGEEIETPTVAITSQSTEPQSSTTAVNINTADEAGLQTINGIGPAKAKTIIQYRTENGPFQSIDDLKKVSGFGDKTVERLRPLVTVQ</sequence>
<feature type="domain" description="Soluble ligand binding" evidence="2">
    <location>
        <begin position="70"/>
        <end position="123"/>
    </location>
</feature>
<dbReference type="SUPFAM" id="SSF47781">
    <property type="entry name" value="RuvA domain 2-like"/>
    <property type="match status" value="1"/>
</dbReference>
<dbReference type="InterPro" id="IPR004509">
    <property type="entry name" value="Competence_ComEA_HhH"/>
</dbReference>
<dbReference type="Pfam" id="PF12836">
    <property type="entry name" value="HHH_3"/>
    <property type="match status" value="1"/>
</dbReference>
<dbReference type="InterPro" id="IPR051675">
    <property type="entry name" value="Endo/Exo/Phosphatase_dom_1"/>
</dbReference>
<gene>
    <name evidence="3" type="ORF">QI30_13420</name>
</gene>
<evidence type="ECO:0000313" key="3">
    <source>
        <dbReference type="EMBL" id="RUS54448.1"/>
    </source>
</evidence>
<dbReference type="Gene3D" id="3.10.560.10">
    <property type="entry name" value="Outer membrane lipoprotein wza domain like"/>
    <property type="match status" value="1"/>
</dbReference>
<dbReference type="Gene3D" id="1.10.150.310">
    <property type="entry name" value="Tex RuvX-like domain-like"/>
    <property type="match status" value="1"/>
</dbReference>
<protein>
    <submittedName>
        <fullName evidence="3">Competence protein CelA</fullName>
    </submittedName>
</protein>